<feature type="compositionally biased region" description="Basic and acidic residues" evidence="1">
    <location>
        <begin position="1"/>
        <end position="10"/>
    </location>
</feature>
<comment type="caution">
    <text evidence="2">The sequence shown here is derived from an EMBL/GenBank/DDBJ whole genome shotgun (WGS) entry which is preliminary data.</text>
</comment>
<proteinExistence type="predicted"/>
<evidence type="ECO:0008006" key="4">
    <source>
        <dbReference type="Google" id="ProtNLM"/>
    </source>
</evidence>
<keyword evidence="3" id="KW-1185">Reference proteome</keyword>
<dbReference type="InterPro" id="IPR011009">
    <property type="entry name" value="Kinase-like_dom_sf"/>
</dbReference>
<dbReference type="EMBL" id="JBDFQZ010000005">
    <property type="protein sequence ID" value="KAK9724524.1"/>
    <property type="molecule type" value="Genomic_DNA"/>
</dbReference>
<evidence type="ECO:0000313" key="3">
    <source>
        <dbReference type="Proteomes" id="UP001443914"/>
    </source>
</evidence>
<feature type="region of interest" description="Disordered" evidence="1">
    <location>
        <begin position="1"/>
        <end position="84"/>
    </location>
</feature>
<accession>A0AAW1KWL7</accession>
<feature type="compositionally biased region" description="Polar residues" evidence="1">
    <location>
        <begin position="11"/>
        <end position="20"/>
    </location>
</feature>
<protein>
    <recommendedName>
        <fullName evidence="4">Protein kinase domain-containing protein</fullName>
    </recommendedName>
</protein>
<gene>
    <name evidence="2" type="ORF">RND81_05G079400</name>
</gene>
<dbReference type="AlphaFoldDB" id="A0AAW1KWL7"/>
<reference evidence="2" key="1">
    <citation type="submission" date="2024-03" db="EMBL/GenBank/DDBJ databases">
        <title>WGS assembly of Saponaria officinalis var. Norfolk2.</title>
        <authorList>
            <person name="Jenkins J."/>
            <person name="Shu S."/>
            <person name="Grimwood J."/>
            <person name="Barry K."/>
            <person name="Goodstein D."/>
            <person name="Schmutz J."/>
            <person name="Leebens-Mack J."/>
            <person name="Osbourn A."/>
        </authorList>
    </citation>
    <scope>NUCLEOTIDE SEQUENCE [LARGE SCALE GENOMIC DNA]</scope>
    <source>
        <strain evidence="2">JIC</strain>
    </source>
</reference>
<name>A0AAW1KWL7_SAPOF</name>
<organism evidence="2 3">
    <name type="scientific">Saponaria officinalis</name>
    <name type="common">Common soapwort</name>
    <name type="synonym">Lychnis saponaria</name>
    <dbReference type="NCBI Taxonomy" id="3572"/>
    <lineage>
        <taxon>Eukaryota</taxon>
        <taxon>Viridiplantae</taxon>
        <taxon>Streptophyta</taxon>
        <taxon>Embryophyta</taxon>
        <taxon>Tracheophyta</taxon>
        <taxon>Spermatophyta</taxon>
        <taxon>Magnoliopsida</taxon>
        <taxon>eudicotyledons</taxon>
        <taxon>Gunneridae</taxon>
        <taxon>Pentapetalae</taxon>
        <taxon>Caryophyllales</taxon>
        <taxon>Caryophyllaceae</taxon>
        <taxon>Caryophylleae</taxon>
        <taxon>Saponaria</taxon>
    </lineage>
</organism>
<dbReference type="Proteomes" id="UP001443914">
    <property type="component" value="Unassembled WGS sequence"/>
</dbReference>
<evidence type="ECO:0000256" key="1">
    <source>
        <dbReference type="SAM" id="MobiDB-lite"/>
    </source>
</evidence>
<dbReference type="Gene3D" id="1.10.510.10">
    <property type="entry name" value="Transferase(Phosphotransferase) domain 1"/>
    <property type="match status" value="1"/>
</dbReference>
<dbReference type="PANTHER" id="PTHR33492:SF9">
    <property type="entry name" value="GB|AAB80672.1"/>
    <property type="match status" value="1"/>
</dbReference>
<sequence>MSDQKQDKETPPTTTNSPASFSPIDFEQVVKKPKFTTPTPPWKQQPGPGLQSPTDSPDTPSSSSAHQSDPTKQQQQQLRKGKYVSPVWKPNEMLYLAKAWRAQYLGPGPEPGEAGPGRGKTRAEKDKEVAEYLARHGVNRDAKTAGTKWDNMLGEFRKVYEWERSQERDQVGKSYFRLSPYERKIHRLPASFDELVFEELSQFMGARMRPTSHSSGGGGVISSGSFSSTTSSLLHFHQGLLLRSGGGGGSGSGEFVVKALPPTYPHPHPSISSFREDDFSLSSMFSGRTRQMEEYTTMRNNPRNPILLGFDSHHQHQHPQLDYGATPSTRVEMRRIGRMRMSWEESVSLWGEEGGDFHNININNRGRIKLHGGSSMFNADEIVYFDETMVASTLEFFEDGPLKGFSVDSFVPGQLLKVFGRKKSSSSSSGVIERIANPIAELSTRWEFQDQTDFHLGCLRALLPTTLPSLIELSWYIQEPPPEELRIPLRKDIYRDLPQGRELFFTTSSSEPFIDCKSFTIDILSSLIRPNPCIGSSKLSTGRDSYIGLWDDCINRVVSKFCPIEMVFIRKQHKSKPSPEESMVDQWPNLTGMVKNLCLWRGEEVDRLRESESTLDNPSVSITRKLSWTYNDLPYVLGYYAIGYNVTFCALSPSQKPSSSATSQKSEIIRTDLYSIDLSNPSERLKSIIPCWRIGILLASLAAKCPKFCQSDFCRQELGDGNVITEMTPNTVTKVYPSKIKWQKVKEIYDMLDQRIIPHVEHVICHAEIELSLVFKPRGIKIKPKNCIQLVLALKQVTKSLVALHDLSFMHRDLSWDKVMLRSKDEDNKDENEEEWFVSGFEEAVGAPQINPRATEEGSGRHAPEMARGVHGVKVDVWGVGYLVKTSGVQITKSEENVVGKKLREMEVKCMEQNPELRPTAADCYHHLLQIQTSLLSSASPSCC</sequence>
<evidence type="ECO:0000313" key="2">
    <source>
        <dbReference type="EMBL" id="KAK9724524.1"/>
    </source>
</evidence>
<feature type="compositionally biased region" description="Low complexity" evidence="1">
    <location>
        <begin position="44"/>
        <end position="71"/>
    </location>
</feature>
<dbReference type="PANTHER" id="PTHR33492">
    <property type="entry name" value="OSJNBA0043A12.37 PROTEIN-RELATED"/>
    <property type="match status" value="1"/>
</dbReference>
<dbReference type="SUPFAM" id="SSF56112">
    <property type="entry name" value="Protein kinase-like (PK-like)"/>
    <property type="match status" value="1"/>
</dbReference>